<evidence type="ECO:0000313" key="1">
    <source>
        <dbReference type="EMBL" id="KAH7845460.1"/>
    </source>
</evidence>
<comment type="caution">
    <text evidence="1">The sequence shown here is derived from an EMBL/GenBank/DDBJ whole genome shotgun (WGS) entry which is preliminary data.</text>
</comment>
<keyword evidence="2" id="KW-1185">Reference proteome</keyword>
<accession>A0ACB7XXR7</accession>
<dbReference type="EMBL" id="CM037155">
    <property type="protein sequence ID" value="KAH7845460.1"/>
    <property type="molecule type" value="Genomic_DNA"/>
</dbReference>
<sequence length="118" mass="13199">MQSSLSRTMFGVERRSRQAAIAIPAEPTATETRRGKVEERERAPAGKRSRPETPLLSWKFHGGEKCRNVECKEERSPPPKVGRSSGRKLSARELAAVLWRMHLPEAFVDTGSGGERSR</sequence>
<proteinExistence type="predicted"/>
<dbReference type="Proteomes" id="UP000828048">
    <property type="component" value="Chromosome 5"/>
</dbReference>
<name>A0ACB7XXR7_9ERIC</name>
<gene>
    <name evidence="1" type="ORF">Vadar_002372</name>
</gene>
<organism evidence="1 2">
    <name type="scientific">Vaccinium darrowii</name>
    <dbReference type="NCBI Taxonomy" id="229202"/>
    <lineage>
        <taxon>Eukaryota</taxon>
        <taxon>Viridiplantae</taxon>
        <taxon>Streptophyta</taxon>
        <taxon>Embryophyta</taxon>
        <taxon>Tracheophyta</taxon>
        <taxon>Spermatophyta</taxon>
        <taxon>Magnoliopsida</taxon>
        <taxon>eudicotyledons</taxon>
        <taxon>Gunneridae</taxon>
        <taxon>Pentapetalae</taxon>
        <taxon>asterids</taxon>
        <taxon>Ericales</taxon>
        <taxon>Ericaceae</taxon>
        <taxon>Vaccinioideae</taxon>
        <taxon>Vaccinieae</taxon>
        <taxon>Vaccinium</taxon>
    </lineage>
</organism>
<reference evidence="1 2" key="1">
    <citation type="journal article" date="2021" name="Hortic Res">
        <title>High-quality reference genome and annotation aids understanding of berry development for evergreen blueberry (Vaccinium darrowii).</title>
        <authorList>
            <person name="Yu J."/>
            <person name="Hulse-Kemp A.M."/>
            <person name="Babiker E."/>
            <person name="Staton M."/>
        </authorList>
    </citation>
    <scope>NUCLEOTIDE SEQUENCE [LARGE SCALE GENOMIC DNA]</scope>
    <source>
        <strain evidence="2">cv. NJ 8807/NJ 8810</strain>
        <tissue evidence="1">Young leaf</tissue>
    </source>
</reference>
<evidence type="ECO:0000313" key="2">
    <source>
        <dbReference type="Proteomes" id="UP000828048"/>
    </source>
</evidence>
<protein>
    <submittedName>
        <fullName evidence="1">Uncharacterized protein</fullName>
    </submittedName>
</protein>